<name>A0A7G5GUK3_9BACT</name>
<feature type="coiled-coil region" evidence="1">
    <location>
        <begin position="71"/>
        <end position="98"/>
    </location>
</feature>
<dbReference type="EMBL" id="CP059732">
    <property type="protein sequence ID" value="QMW02545.1"/>
    <property type="molecule type" value="Genomic_DNA"/>
</dbReference>
<dbReference type="Proteomes" id="UP000515369">
    <property type="component" value="Chromosome"/>
</dbReference>
<gene>
    <name evidence="2" type="ORF">H3H32_32335</name>
</gene>
<protein>
    <submittedName>
        <fullName evidence="2">Chaperone modulator CbpM</fullName>
    </submittedName>
</protein>
<dbReference type="Gene3D" id="1.10.1660.10">
    <property type="match status" value="1"/>
</dbReference>
<keyword evidence="1" id="KW-0175">Coiled coil</keyword>
<evidence type="ECO:0000256" key="1">
    <source>
        <dbReference type="SAM" id="Coils"/>
    </source>
</evidence>
<proteinExistence type="predicted"/>
<keyword evidence="3" id="KW-1185">Reference proteome</keyword>
<evidence type="ECO:0000313" key="3">
    <source>
        <dbReference type="Proteomes" id="UP000515369"/>
    </source>
</evidence>
<organism evidence="2 3">
    <name type="scientific">Spirosoma foliorum</name>
    <dbReference type="NCBI Taxonomy" id="2710596"/>
    <lineage>
        <taxon>Bacteria</taxon>
        <taxon>Pseudomonadati</taxon>
        <taxon>Bacteroidota</taxon>
        <taxon>Cytophagia</taxon>
        <taxon>Cytophagales</taxon>
        <taxon>Cytophagaceae</taxon>
        <taxon>Spirosoma</taxon>
    </lineage>
</organism>
<evidence type="ECO:0000313" key="2">
    <source>
        <dbReference type="EMBL" id="QMW02545.1"/>
    </source>
</evidence>
<accession>A0A7G5GUK3</accession>
<dbReference type="RefSeq" id="WP_182459850.1">
    <property type="nucleotide sequence ID" value="NZ_CP059732.1"/>
</dbReference>
<dbReference type="KEGG" id="sfol:H3H32_32335"/>
<sequence>MQPTHLISIRDFCVHHHVEITFVETLADNGLIETTLVEQTTYVQPEQVGRLEKFVRLHQELAIHTEDLDVVSDLLDRVEDLQKQLARLKNRLVFYESLEH</sequence>
<dbReference type="AlphaFoldDB" id="A0A7G5GUK3"/>
<dbReference type="Pfam" id="PF13591">
    <property type="entry name" value="MerR_2"/>
    <property type="match status" value="1"/>
</dbReference>
<reference evidence="2 3" key="1">
    <citation type="submission" date="2020-07" db="EMBL/GenBank/DDBJ databases">
        <title>Spirosoma foliorum sp. nov., isolated from the leaves on the Nejang mountain Korea, Republic of.</title>
        <authorList>
            <person name="Ho H."/>
            <person name="Lee Y.-J."/>
            <person name="Nurcahyanto D.-A."/>
            <person name="Kim S.-G."/>
        </authorList>
    </citation>
    <scope>NUCLEOTIDE SEQUENCE [LARGE SCALE GENOMIC DNA]</scope>
    <source>
        <strain evidence="2 3">PL0136</strain>
    </source>
</reference>